<gene>
    <name evidence="2" type="ORF">ACFFHU_21140</name>
</gene>
<keyword evidence="3" id="KW-1185">Reference proteome</keyword>
<dbReference type="PANTHER" id="PTHR21325">
    <property type="entry name" value="PHOSPHOLIPASE B, PLB1"/>
    <property type="match status" value="1"/>
</dbReference>
<dbReference type="SUPFAM" id="SSF52266">
    <property type="entry name" value="SGNH hydrolase"/>
    <property type="match status" value="1"/>
</dbReference>
<dbReference type="PROSITE" id="PS51257">
    <property type="entry name" value="PROKAR_LIPOPROTEIN"/>
    <property type="match status" value="1"/>
</dbReference>
<dbReference type="PANTHER" id="PTHR21325:SF31">
    <property type="entry name" value="GH22081P-RELATED"/>
    <property type="match status" value="1"/>
</dbReference>
<evidence type="ECO:0000313" key="2">
    <source>
        <dbReference type="EMBL" id="MFC0566633.1"/>
    </source>
</evidence>
<comment type="caution">
    <text evidence="2">The sequence shown here is derived from an EMBL/GenBank/DDBJ whole genome shotgun (WGS) entry which is preliminary data.</text>
</comment>
<dbReference type="InterPro" id="IPR036514">
    <property type="entry name" value="SGNH_hydro_sf"/>
</dbReference>
<dbReference type="Gene3D" id="3.40.50.1110">
    <property type="entry name" value="SGNH hydrolase"/>
    <property type="match status" value="1"/>
</dbReference>
<dbReference type="InterPro" id="IPR013830">
    <property type="entry name" value="SGNH_hydro"/>
</dbReference>
<sequence>MPRRWIAAVAAAAVAAVGIACEGGGTGHPGPSRSPTHRHAASIAALGDSISTAFGSCLSLISCPRNSWSTGSSTRVDSIRSRLMADDPGLDLTPHNEAVAGARAAALPDQAGAAVRHRADYVTLLVGANDACRPDIDQMTPVAEFRADVDRALRVLRDGRPRAQVLVASVPDLNRLWSVGHTDRLAVRVWAHGVCPALLANPTSTSATDVRRRAAFAARIDAYDDQLAAACSGYGRRCRYDGGAVHRVAFSKDMVNPLDFFHPDVDGQQALAATAWRAWRLGG</sequence>
<evidence type="ECO:0000313" key="3">
    <source>
        <dbReference type="Proteomes" id="UP001589894"/>
    </source>
</evidence>
<protein>
    <submittedName>
        <fullName evidence="2">GDSL-type esterase/lipase family protein</fullName>
    </submittedName>
</protein>
<proteinExistence type="predicted"/>
<feature type="domain" description="SGNH hydrolase-type esterase" evidence="1">
    <location>
        <begin position="45"/>
        <end position="270"/>
    </location>
</feature>
<accession>A0ABV6P2W7</accession>
<reference evidence="2 3" key="1">
    <citation type="submission" date="2024-09" db="EMBL/GenBank/DDBJ databases">
        <authorList>
            <person name="Sun Q."/>
            <person name="Mori K."/>
        </authorList>
    </citation>
    <scope>NUCLEOTIDE SEQUENCE [LARGE SCALE GENOMIC DNA]</scope>
    <source>
        <strain evidence="2 3">TBRC 2205</strain>
    </source>
</reference>
<dbReference type="InterPro" id="IPR038885">
    <property type="entry name" value="PLB1"/>
</dbReference>
<dbReference type="Proteomes" id="UP001589894">
    <property type="component" value="Unassembled WGS sequence"/>
</dbReference>
<dbReference type="Pfam" id="PF13472">
    <property type="entry name" value="Lipase_GDSL_2"/>
    <property type="match status" value="1"/>
</dbReference>
<dbReference type="EMBL" id="JBHLUE010000017">
    <property type="protein sequence ID" value="MFC0566633.1"/>
    <property type="molecule type" value="Genomic_DNA"/>
</dbReference>
<name>A0ABV6P2W7_9ACTN</name>
<organism evidence="2 3">
    <name type="scientific">Plantactinospora siamensis</name>
    <dbReference type="NCBI Taxonomy" id="555372"/>
    <lineage>
        <taxon>Bacteria</taxon>
        <taxon>Bacillati</taxon>
        <taxon>Actinomycetota</taxon>
        <taxon>Actinomycetes</taxon>
        <taxon>Micromonosporales</taxon>
        <taxon>Micromonosporaceae</taxon>
        <taxon>Plantactinospora</taxon>
    </lineage>
</organism>
<evidence type="ECO:0000259" key="1">
    <source>
        <dbReference type="Pfam" id="PF13472"/>
    </source>
</evidence>
<dbReference type="RefSeq" id="WP_377341473.1">
    <property type="nucleotide sequence ID" value="NZ_JBHLUE010000017.1"/>
</dbReference>